<dbReference type="Proteomes" id="UP001149163">
    <property type="component" value="Unassembled WGS sequence"/>
</dbReference>
<evidence type="ECO:0000313" key="3">
    <source>
        <dbReference type="Proteomes" id="UP001149163"/>
    </source>
</evidence>
<dbReference type="OrthoDB" id="73875at2759"/>
<evidence type="ECO:0000313" key="2">
    <source>
        <dbReference type="EMBL" id="KAJ5157343.1"/>
    </source>
</evidence>
<accession>A0A9W9HT85</accession>
<name>A0A9W9HT85_9EURO</name>
<reference evidence="2" key="2">
    <citation type="journal article" date="2023" name="IMA Fungus">
        <title>Comparative genomic study of the Penicillium genus elucidates a diverse pangenome and 15 lateral gene transfer events.</title>
        <authorList>
            <person name="Petersen C."/>
            <person name="Sorensen T."/>
            <person name="Nielsen M.R."/>
            <person name="Sondergaard T.E."/>
            <person name="Sorensen J.L."/>
            <person name="Fitzpatrick D.A."/>
            <person name="Frisvad J.C."/>
            <person name="Nielsen K.L."/>
        </authorList>
    </citation>
    <scope>NUCLEOTIDE SEQUENCE</scope>
    <source>
        <strain evidence="2">IBT 26290</strain>
    </source>
</reference>
<dbReference type="EMBL" id="JAPQKN010000006">
    <property type="protein sequence ID" value="KAJ5157343.1"/>
    <property type="molecule type" value="Genomic_DNA"/>
</dbReference>
<sequence>MGLDAQYAYYFEGAILPTPKLIAAYGYFSVEPEAEVLLTLRGEASFQSTSGEIEIISGITFPGMSIKGLISIGPALDLTGSMDTSLTVSGELNAGVVVSWPKAEVYFPQDSDGEAASIAPGKLSDTDGDDEPDTFSVTPRLDASVSASGTLALGLTPKVKFGISVLGGKLMDGYVTAGVSNTVSLGVSATASTGLQGSAAEFCYWADYLYSLFLQADVSFIDGLAYWGSTYDVASPTDPITLIDKTYISYSSDDDTVSKRSDTSDRLVKAIDSDKGLFDAYFRCCNNQTDELEGYCDSTLDSTKRATTICHEPPALFYNCAFFQDTNVANNNEQTMKSTPSVNFIGICKNIKNYLQAHSLDANTGSNWKLLTYIRGSQSKNRGDACGDMTKECSEKKQSLWAQAVQKAAETSYKAAQAMNGFVESISCDEFPFNACEEGGTGATEKKLWTNQDTLGANNYRKYTITLMNYWSDRNSIPPYGGSLDSSASKNPSTNAGTGLLFVLGGLNLNGNPDLQIGATSGKAQNNAVCAYAGKKKLSGSTVISDQPDAMGVYKVTFAPAKVIAQRGLDPRDANNWEIQSVTVDEDGEDLGSYYYDAEKISQHDDSWEEVEDRKGSYSIRRRRHLQQHQHGRHASY</sequence>
<gene>
    <name evidence="2" type="ORF">N7482_008443</name>
</gene>
<reference evidence="2" key="1">
    <citation type="submission" date="2022-11" db="EMBL/GenBank/DDBJ databases">
        <authorList>
            <person name="Petersen C."/>
        </authorList>
    </citation>
    <scope>NUCLEOTIDE SEQUENCE</scope>
    <source>
        <strain evidence="2">IBT 26290</strain>
    </source>
</reference>
<protein>
    <submittedName>
        <fullName evidence="2">CAZyme family GH18</fullName>
    </submittedName>
</protein>
<organism evidence="2 3">
    <name type="scientific">Penicillium canariense</name>
    <dbReference type="NCBI Taxonomy" id="189055"/>
    <lineage>
        <taxon>Eukaryota</taxon>
        <taxon>Fungi</taxon>
        <taxon>Dikarya</taxon>
        <taxon>Ascomycota</taxon>
        <taxon>Pezizomycotina</taxon>
        <taxon>Eurotiomycetes</taxon>
        <taxon>Eurotiomycetidae</taxon>
        <taxon>Eurotiales</taxon>
        <taxon>Aspergillaceae</taxon>
        <taxon>Penicillium</taxon>
    </lineage>
</organism>
<feature type="compositionally biased region" description="Basic residues" evidence="1">
    <location>
        <begin position="620"/>
        <end position="637"/>
    </location>
</feature>
<proteinExistence type="predicted"/>
<evidence type="ECO:0000256" key="1">
    <source>
        <dbReference type="SAM" id="MobiDB-lite"/>
    </source>
</evidence>
<dbReference type="AlphaFoldDB" id="A0A9W9HT85"/>
<feature type="region of interest" description="Disordered" evidence="1">
    <location>
        <begin position="616"/>
        <end position="637"/>
    </location>
</feature>
<keyword evidence="3" id="KW-1185">Reference proteome</keyword>
<dbReference type="GeneID" id="81429743"/>
<dbReference type="RefSeq" id="XP_056540332.1">
    <property type="nucleotide sequence ID" value="XM_056690567.1"/>
</dbReference>
<comment type="caution">
    <text evidence="2">The sequence shown here is derived from an EMBL/GenBank/DDBJ whole genome shotgun (WGS) entry which is preliminary data.</text>
</comment>
<feature type="region of interest" description="Disordered" evidence="1">
    <location>
        <begin position="112"/>
        <end position="134"/>
    </location>
</feature>